<dbReference type="GeneID" id="102804557"/>
<feature type="compositionally biased region" description="Low complexity" evidence="1">
    <location>
        <begin position="86"/>
        <end position="98"/>
    </location>
</feature>
<dbReference type="RefSeq" id="XP_006818829.1">
    <property type="nucleotide sequence ID" value="XM_006818766.1"/>
</dbReference>
<dbReference type="Proteomes" id="UP000694865">
    <property type="component" value="Unplaced"/>
</dbReference>
<feature type="region of interest" description="Disordered" evidence="1">
    <location>
        <begin position="1"/>
        <end position="121"/>
    </location>
</feature>
<organism evidence="2 3">
    <name type="scientific">Saccoglossus kowalevskii</name>
    <name type="common">Acorn worm</name>
    <dbReference type="NCBI Taxonomy" id="10224"/>
    <lineage>
        <taxon>Eukaryota</taxon>
        <taxon>Metazoa</taxon>
        <taxon>Hemichordata</taxon>
        <taxon>Enteropneusta</taxon>
        <taxon>Harrimaniidae</taxon>
        <taxon>Saccoglossus</taxon>
    </lineage>
</organism>
<evidence type="ECO:0000313" key="3">
    <source>
        <dbReference type="RefSeq" id="XP_006818829.1"/>
    </source>
</evidence>
<evidence type="ECO:0000313" key="2">
    <source>
        <dbReference type="Proteomes" id="UP000694865"/>
    </source>
</evidence>
<name>A0ABM0MFN8_SACKO</name>
<feature type="compositionally biased region" description="Low complexity" evidence="1">
    <location>
        <begin position="39"/>
        <end position="61"/>
    </location>
</feature>
<protein>
    <submittedName>
        <fullName evidence="3">Uncharacterized protein</fullName>
    </submittedName>
</protein>
<sequence>MERGHHSAKPVSPGQESEAQGISSSGNGKMSQSGMLPNSSVSHASTSGSSMIGSSSHPSSSQTGYANPFPFSALSLRGLGSNTVGIRSAPSPISSSTTSREREPAPLLSSQYETLSDIESD</sequence>
<feature type="compositionally biased region" description="Polar residues" evidence="1">
    <location>
        <begin position="14"/>
        <end position="38"/>
    </location>
</feature>
<reference evidence="3" key="1">
    <citation type="submission" date="2025-08" db="UniProtKB">
        <authorList>
            <consortium name="RefSeq"/>
        </authorList>
    </citation>
    <scope>IDENTIFICATION</scope>
    <source>
        <tissue evidence="3">Testes</tissue>
    </source>
</reference>
<evidence type="ECO:0000256" key="1">
    <source>
        <dbReference type="SAM" id="MobiDB-lite"/>
    </source>
</evidence>
<accession>A0ABM0MFN8</accession>
<gene>
    <name evidence="3" type="primary">LOC102804557</name>
</gene>
<keyword evidence="2" id="KW-1185">Reference proteome</keyword>
<proteinExistence type="predicted"/>